<dbReference type="EMBL" id="MCOG01000039">
    <property type="protein sequence ID" value="ORY72537.1"/>
    <property type="molecule type" value="Genomic_DNA"/>
</dbReference>
<dbReference type="InterPro" id="IPR027417">
    <property type="entry name" value="P-loop_NTPase"/>
</dbReference>
<comment type="subcellular location">
    <subcellularLocation>
        <location evidence="1 8">Nucleus</location>
    </subcellularLocation>
</comment>
<dbReference type="InterPro" id="IPR038238">
    <property type="entry name" value="Clp1_C_sf"/>
</dbReference>
<dbReference type="Gene3D" id="2.60.120.1030">
    <property type="entry name" value="Clp1, DNA binding domain"/>
    <property type="match status" value="1"/>
</dbReference>
<dbReference type="Gene3D" id="3.40.50.300">
    <property type="entry name" value="P-loop containing nucleotide triphosphate hydrolases"/>
    <property type="match status" value="1"/>
</dbReference>
<dbReference type="GO" id="GO:0006388">
    <property type="term" value="P:tRNA splicing, via endonucleolytic cleavage and ligation"/>
    <property type="evidence" value="ECO:0007669"/>
    <property type="project" value="TreeGrafter"/>
</dbReference>
<evidence type="ECO:0000256" key="1">
    <source>
        <dbReference type="ARBA" id="ARBA00004123"/>
    </source>
</evidence>
<comment type="function">
    <text evidence="8">Required for endonucleolytic cleavage during polyadenylation-dependent pre-mRNA 3'-end formation.</text>
</comment>
<evidence type="ECO:0000313" key="13">
    <source>
        <dbReference type="Proteomes" id="UP000193920"/>
    </source>
</evidence>
<dbReference type="PANTHER" id="PTHR12755">
    <property type="entry name" value="CLEAVAGE/POLYADENYLATION FACTOR IA SUBUNIT CLP1P"/>
    <property type="match status" value="1"/>
</dbReference>
<feature type="binding site" evidence="8">
    <location>
        <position position="21"/>
    </location>
    <ligand>
        <name>ATP</name>
        <dbReference type="ChEBI" id="CHEBI:30616"/>
    </ligand>
</feature>
<dbReference type="Gene3D" id="2.40.30.330">
    <property type="entry name" value="Pre-mRNA cleavage complex subunit Clp1, C-terminal domain"/>
    <property type="match status" value="1"/>
</dbReference>
<dbReference type="GO" id="GO:0051731">
    <property type="term" value="F:polynucleotide 5'-hydroxyl-kinase activity"/>
    <property type="evidence" value="ECO:0007669"/>
    <property type="project" value="InterPro"/>
</dbReference>
<dbReference type="InterPro" id="IPR038239">
    <property type="entry name" value="Clp1_N_sf"/>
</dbReference>
<reference evidence="12 13" key="1">
    <citation type="submission" date="2016-08" db="EMBL/GenBank/DDBJ databases">
        <title>A Parts List for Fungal Cellulosomes Revealed by Comparative Genomics.</title>
        <authorList>
            <consortium name="DOE Joint Genome Institute"/>
            <person name="Haitjema C.H."/>
            <person name="Gilmore S.P."/>
            <person name="Henske J.K."/>
            <person name="Solomon K.V."/>
            <person name="De Groot R."/>
            <person name="Kuo A."/>
            <person name="Mondo S.J."/>
            <person name="Salamov A.A."/>
            <person name="Labutti K."/>
            <person name="Zhao Z."/>
            <person name="Chiniquy J."/>
            <person name="Barry K."/>
            <person name="Brewer H.M."/>
            <person name="Purvine S.O."/>
            <person name="Wright A.T."/>
            <person name="Boxma B."/>
            <person name="Van Alen T."/>
            <person name="Hackstein J.H."/>
            <person name="Baker S.E."/>
            <person name="Grigoriev I.V."/>
            <person name="O'Malley M.A."/>
        </authorList>
    </citation>
    <scope>NUCLEOTIDE SEQUENCE [LARGE SCALE GENOMIC DNA]</scope>
    <source>
        <strain evidence="12 13">G1</strain>
    </source>
</reference>
<protein>
    <recommendedName>
        <fullName evidence="3">Polynucleotide 5'-hydroxyl-kinase GRC3</fullName>
    </recommendedName>
    <alternativeName>
        <fullName evidence="2">Polynucleotide 5'-hydroxyl-kinase grc3</fullName>
    </alternativeName>
</protein>
<feature type="domain" description="Clp1 N-terminal" evidence="10">
    <location>
        <begin position="15"/>
        <end position="104"/>
    </location>
</feature>
<evidence type="ECO:0000313" key="12">
    <source>
        <dbReference type="EMBL" id="ORY72537.1"/>
    </source>
</evidence>
<dbReference type="SUPFAM" id="SSF52540">
    <property type="entry name" value="P-loop containing nucleoside triphosphate hydrolases"/>
    <property type="match status" value="1"/>
</dbReference>
<dbReference type="Proteomes" id="UP000193920">
    <property type="component" value="Unassembled WGS sequence"/>
</dbReference>
<evidence type="ECO:0000256" key="3">
    <source>
        <dbReference type="ARBA" id="ARBA00019824"/>
    </source>
</evidence>
<evidence type="ECO:0000256" key="4">
    <source>
        <dbReference type="ARBA" id="ARBA00022664"/>
    </source>
</evidence>
<feature type="domain" description="Clp1 P-loop" evidence="11">
    <location>
        <begin position="119"/>
        <end position="314"/>
    </location>
</feature>
<dbReference type="GO" id="GO:0005849">
    <property type="term" value="C:mRNA cleavage factor complex"/>
    <property type="evidence" value="ECO:0007669"/>
    <property type="project" value="UniProtKB-UniRule"/>
</dbReference>
<dbReference type="FunFam" id="2.60.120.1030:FF:000001">
    <property type="entry name" value="Protein CLP1 homolog 5"/>
    <property type="match status" value="1"/>
</dbReference>
<dbReference type="GO" id="GO:0031124">
    <property type="term" value="P:mRNA 3'-end processing"/>
    <property type="evidence" value="ECO:0007669"/>
    <property type="project" value="UniProtKB-UniRule"/>
</dbReference>
<comment type="subunit">
    <text evidence="8">Component of a pre-mRNA cleavage factor complex. Interacts directly with PCF11.</text>
</comment>
<evidence type="ECO:0000259" key="10">
    <source>
        <dbReference type="Pfam" id="PF16573"/>
    </source>
</evidence>
<dbReference type="InterPro" id="IPR032319">
    <property type="entry name" value="CLP1_P"/>
</dbReference>
<comment type="similarity">
    <text evidence="8">Belongs to the Clp1 family. Clp1 subfamily.</text>
</comment>
<keyword evidence="4 8" id="KW-0507">mRNA processing</keyword>
<dbReference type="InterPro" id="IPR032324">
    <property type="entry name" value="Clp1_N"/>
</dbReference>
<comment type="caution">
    <text evidence="12">The sequence shown here is derived from an EMBL/GenBank/DDBJ whole genome shotgun (WGS) entry which is preliminary data.</text>
</comment>
<evidence type="ECO:0000256" key="5">
    <source>
        <dbReference type="ARBA" id="ARBA00022741"/>
    </source>
</evidence>
<dbReference type="Pfam" id="PF06807">
    <property type="entry name" value="Clp1"/>
    <property type="match status" value="1"/>
</dbReference>
<evidence type="ECO:0000256" key="6">
    <source>
        <dbReference type="ARBA" id="ARBA00022840"/>
    </source>
</evidence>
<dbReference type="STRING" id="1754190.A0A1Y2ELX2"/>
<keyword evidence="7 8" id="KW-0539">Nucleus</keyword>
<proteinExistence type="inferred from homology"/>
<evidence type="ECO:0000256" key="7">
    <source>
        <dbReference type="ARBA" id="ARBA00023242"/>
    </source>
</evidence>
<name>A0A1Y2ELX2_9FUNG</name>
<evidence type="ECO:0000259" key="11">
    <source>
        <dbReference type="Pfam" id="PF16575"/>
    </source>
</evidence>
<dbReference type="PANTHER" id="PTHR12755:SF6">
    <property type="entry name" value="POLYRIBONUCLEOTIDE 5'-HYDROXYL-KINASE CLP1"/>
    <property type="match status" value="1"/>
</dbReference>
<dbReference type="InterPro" id="IPR045116">
    <property type="entry name" value="Clp1/Grc3"/>
</dbReference>
<keyword evidence="13" id="KW-1185">Reference proteome</keyword>
<sequence>MTEKKEEENEWKEWELKKFQEFRFEIDYTSSIFIKLKKGTAEIFGSELAIGIEYEIRGQKAAIFTWQGCVFEIKGKCDVEYIAEETPMMSYLNTHMAIEQLRRKNEKEGIEGPRVMIVGPPDVGKTTLSKILINYAVKHGRTPMFVDINPSEGTVTIPATLTATVMDRPIDIEEQLSILPAKSSMAPLTYFFGYLQSTDKLKLYNKLLIKLATTIQKKMDKDTIVKYSGLIISTPNNLSNNTNWDNFTFIIEKFKVNVIIVVGHERLYSDISKFYQDNEKISVVKLSKSGGVVNRDTSYRRIIQSYKIKEYFYGTHKCELAPYSVIVPFTDIFIRTIEQGIAPSSALPIGMKRKVQETRLVPVEPSEDLVNQIIALTNIDVKDESEEGNEEDDDILIGIRLLGFVHVTNVDMEKKKITLLCPCHGRIPKKYMLLGDLKWIET</sequence>
<dbReference type="OrthoDB" id="258143at2759"/>
<feature type="binding site" evidence="8">
    <location>
        <begin position="122"/>
        <end position="127"/>
    </location>
    <ligand>
        <name>ATP</name>
        <dbReference type="ChEBI" id="CHEBI:30616"/>
    </ligand>
</feature>
<dbReference type="HAMAP" id="MF_03035">
    <property type="entry name" value="Clp1"/>
    <property type="match status" value="1"/>
</dbReference>
<evidence type="ECO:0000256" key="8">
    <source>
        <dbReference type="HAMAP-Rule" id="MF_03035"/>
    </source>
</evidence>
<keyword evidence="6 8" id="KW-0067">ATP-binding</keyword>
<evidence type="ECO:0000256" key="2">
    <source>
        <dbReference type="ARBA" id="ARBA00018706"/>
    </source>
</evidence>
<dbReference type="GO" id="GO:0005524">
    <property type="term" value="F:ATP binding"/>
    <property type="evidence" value="ECO:0007669"/>
    <property type="project" value="UniProtKB-UniRule"/>
</dbReference>
<dbReference type="Pfam" id="PF16575">
    <property type="entry name" value="CLP1_P"/>
    <property type="match status" value="1"/>
</dbReference>
<feature type="binding site" evidence="8">
    <location>
        <position position="60"/>
    </location>
    <ligand>
        <name>ATP</name>
        <dbReference type="ChEBI" id="CHEBI:30616"/>
    </ligand>
</feature>
<accession>A0A1Y2ELX2</accession>
<keyword evidence="5 8" id="KW-0547">Nucleotide-binding</keyword>
<evidence type="ECO:0000259" key="9">
    <source>
        <dbReference type="Pfam" id="PF06807"/>
    </source>
</evidence>
<dbReference type="Pfam" id="PF16573">
    <property type="entry name" value="CLP1_N"/>
    <property type="match status" value="1"/>
</dbReference>
<feature type="domain" description="Clp1 C-terminal" evidence="9">
    <location>
        <begin position="320"/>
        <end position="441"/>
    </location>
</feature>
<dbReference type="InterPro" id="IPR028606">
    <property type="entry name" value="Clp1"/>
</dbReference>
<organism evidence="12 13">
    <name type="scientific">Neocallimastix californiae</name>
    <dbReference type="NCBI Taxonomy" id="1754190"/>
    <lineage>
        <taxon>Eukaryota</taxon>
        <taxon>Fungi</taxon>
        <taxon>Fungi incertae sedis</taxon>
        <taxon>Chytridiomycota</taxon>
        <taxon>Chytridiomycota incertae sedis</taxon>
        <taxon>Neocallimastigomycetes</taxon>
        <taxon>Neocallimastigales</taxon>
        <taxon>Neocallimastigaceae</taxon>
        <taxon>Neocallimastix</taxon>
    </lineage>
</organism>
<dbReference type="InterPro" id="IPR010655">
    <property type="entry name" value="Clp1_C"/>
</dbReference>
<dbReference type="AlphaFoldDB" id="A0A1Y2ELX2"/>
<gene>
    <name evidence="8" type="primary">CLP1</name>
    <name evidence="12" type="ORF">LY90DRAFT_699994</name>
</gene>